<dbReference type="Proteomes" id="UP000244064">
    <property type="component" value="Unassembled WGS sequence"/>
</dbReference>
<dbReference type="EMBL" id="QASN01000002">
    <property type="protein sequence ID" value="PTU76078.1"/>
    <property type="molecule type" value="Genomic_DNA"/>
</dbReference>
<sequence>MHISTRLSLLAALPLTLVFSGPCAHAAVEGPFGGGTPQVMQQLGAWLDELPDGFPCRGRHYDARHELPGKLEALRGNLFSLKNELPMTIFWLEGAAEDKEAVAIAYESTDHHLANVHASLTDLVALIERTPCSAPSAATATLGEVLEAQNQAKAQRASATLADAQAGIRQVKQLETLLIRLEEQLSQVTDSAYQISMQAFQDTEIKEPVPPTTFDRLGPYWAARRAVRIGSAASKAWLVENSATLLTTN</sequence>
<keyword evidence="1" id="KW-0175">Coiled coil</keyword>
<feature type="signal peptide" evidence="2">
    <location>
        <begin position="1"/>
        <end position="26"/>
    </location>
</feature>
<name>A0A2T5PEC8_9PSED</name>
<evidence type="ECO:0000256" key="1">
    <source>
        <dbReference type="SAM" id="Coils"/>
    </source>
</evidence>
<protein>
    <submittedName>
        <fullName evidence="3">Uncharacterized protein</fullName>
    </submittedName>
</protein>
<gene>
    <name evidence="3" type="ORF">DBO85_00105</name>
</gene>
<evidence type="ECO:0000313" key="3">
    <source>
        <dbReference type="EMBL" id="PTU76078.1"/>
    </source>
</evidence>
<evidence type="ECO:0000313" key="4">
    <source>
        <dbReference type="Proteomes" id="UP000244064"/>
    </source>
</evidence>
<organism evidence="3 4">
    <name type="scientific">Pseudomonas mangrovi</name>
    <dbReference type="NCBI Taxonomy" id="2161748"/>
    <lineage>
        <taxon>Bacteria</taxon>
        <taxon>Pseudomonadati</taxon>
        <taxon>Pseudomonadota</taxon>
        <taxon>Gammaproteobacteria</taxon>
        <taxon>Pseudomonadales</taxon>
        <taxon>Pseudomonadaceae</taxon>
        <taxon>Pseudomonas</taxon>
    </lineage>
</organism>
<evidence type="ECO:0000256" key="2">
    <source>
        <dbReference type="SAM" id="SignalP"/>
    </source>
</evidence>
<reference evidence="3 4" key="1">
    <citation type="submission" date="2018-04" db="EMBL/GenBank/DDBJ databases">
        <title>Pseudomonas sp. nov., isolated from mangrove soil.</title>
        <authorList>
            <person name="Chen C."/>
        </authorList>
    </citation>
    <scope>NUCLEOTIDE SEQUENCE [LARGE SCALE GENOMIC DNA]</scope>
    <source>
        <strain evidence="3 4">TC-11</strain>
    </source>
</reference>
<keyword evidence="2" id="KW-0732">Signal</keyword>
<accession>A0A2T5PEC8</accession>
<comment type="caution">
    <text evidence="3">The sequence shown here is derived from an EMBL/GenBank/DDBJ whole genome shotgun (WGS) entry which is preliminary data.</text>
</comment>
<dbReference type="AlphaFoldDB" id="A0A2T5PEC8"/>
<feature type="chain" id="PRO_5015439272" evidence="2">
    <location>
        <begin position="27"/>
        <end position="249"/>
    </location>
</feature>
<dbReference type="RefSeq" id="WP_108104060.1">
    <property type="nucleotide sequence ID" value="NZ_QASN01000002.1"/>
</dbReference>
<keyword evidence="4" id="KW-1185">Reference proteome</keyword>
<feature type="coiled-coil region" evidence="1">
    <location>
        <begin position="164"/>
        <end position="191"/>
    </location>
</feature>
<proteinExistence type="predicted"/>